<proteinExistence type="predicted"/>
<dbReference type="AlphaFoldDB" id="A0A1B9NTG8"/>
<dbReference type="Proteomes" id="UP000093523">
    <property type="component" value="Unassembled WGS sequence"/>
</dbReference>
<organism evidence="1 2">
    <name type="scientific">Aliivibrio logei</name>
    <name type="common">Vibrio logei</name>
    <dbReference type="NCBI Taxonomy" id="688"/>
    <lineage>
        <taxon>Bacteria</taxon>
        <taxon>Pseudomonadati</taxon>
        <taxon>Pseudomonadota</taxon>
        <taxon>Gammaproteobacteria</taxon>
        <taxon>Vibrionales</taxon>
        <taxon>Vibrionaceae</taxon>
        <taxon>Aliivibrio</taxon>
    </lineage>
</organism>
<accession>A0A1B9NTG8</accession>
<dbReference type="STRING" id="688.A6E04_19345"/>
<dbReference type="RefSeq" id="WP_065612138.1">
    <property type="nucleotide sequence ID" value="NZ_CAWMPN010000031.1"/>
</dbReference>
<protein>
    <submittedName>
        <fullName evidence="1">Uncharacterized protein</fullName>
    </submittedName>
</protein>
<gene>
    <name evidence="1" type="ORF">A6E04_19345</name>
</gene>
<name>A0A1B9NTG8_ALILO</name>
<reference evidence="1 2" key="1">
    <citation type="submission" date="2016-06" db="EMBL/GenBank/DDBJ databases">
        <authorList>
            <person name="Kjaerup R.B."/>
            <person name="Dalgaard T.S."/>
            <person name="Juul-Madsen H.R."/>
        </authorList>
    </citation>
    <scope>NUCLEOTIDE SEQUENCE [LARGE SCALE GENOMIC DNA]</scope>
    <source>
        <strain evidence="1 2">1S159</strain>
    </source>
</reference>
<sequence>MNTPKHINDTNKHSEQPLAALSRMRSESNDTTPLELKTNHSRRWAIAPVWHPQESLDAELDVVPYAKRKKKHIPTLNRKVFNTIEKHGAWVSAKWPCLVHKLIEVGLRKRNLSFRSDHKQNIENTLRWIAYNSDAVTGCINVARLCIEIGKEINVSSSTISWIMKELVIMGILYEPEHSGQAIQDIMHDGRLPRTLCATPLYYELLGVKNEELEHLRSIEIQRRKIEAAKRYEQYDADIALKTYCQSNILRVWEYRHAQATSSYTIKLADMKAVDRLTYISRKLVERIKAKGWAVSTDIPNITKMANNLLSRMGLSVKQSELSPSTP</sequence>
<evidence type="ECO:0000313" key="2">
    <source>
        <dbReference type="Proteomes" id="UP000093523"/>
    </source>
</evidence>
<comment type="caution">
    <text evidence="1">The sequence shown here is derived from an EMBL/GenBank/DDBJ whole genome shotgun (WGS) entry which is preliminary data.</text>
</comment>
<evidence type="ECO:0000313" key="1">
    <source>
        <dbReference type="EMBL" id="OCH17011.1"/>
    </source>
</evidence>
<dbReference type="EMBL" id="MAJU01000031">
    <property type="protein sequence ID" value="OCH17011.1"/>
    <property type="molecule type" value="Genomic_DNA"/>
</dbReference>